<reference evidence="11 12" key="1">
    <citation type="submission" date="2017-05" db="EMBL/GenBank/DDBJ databases">
        <title>The complete genome sequence of Deinococcus ficus isolated from the rhizosphere of the Ficus religiosa L. in Taiwan.</title>
        <authorList>
            <person name="Wu K.-M."/>
            <person name="Liao T.-L."/>
            <person name="Liu Y.-M."/>
            <person name="Young C.-C."/>
            <person name="Tsai S.-F."/>
        </authorList>
    </citation>
    <scope>NUCLEOTIDE SEQUENCE [LARGE SCALE GENOMIC DNA]</scope>
    <source>
        <strain evidence="11 12">CC-FR2-10</strain>
    </source>
</reference>
<dbReference type="InterPro" id="IPR005467">
    <property type="entry name" value="His_kinase_dom"/>
</dbReference>
<keyword evidence="8" id="KW-0472">Membrane</keyword>
<dbReference type="PANTHER" id="PTHR43711">
    <property type="entry name" value="TWO-COMPONENT HISTIDINE KINASE"/>
    <property type="match status" value="1"/>
</dbReference>
<dbReference type="InterPro" id="IPR003661">
    <property type="entry name" value="HisK_dim/P_dom"/>
</dbReference>
<keyword evidence="8" id="KW-0812">Transmembrane</keyword>
<evidence type="ECO:0000256" key="2">
    <source>
        <dbReference type="ARBA" id="ARBA00004370"/>
    </source>
</evidence>
<keyword evidence="12" id="KW-1185">Reference proteome</keyword>
<feature type="domain" description="Histidine kinase" evidence="9">
    <location>
        <begin position="148"/>
        <end position="361"/>
    </location>
</feature>
<dbReference type="Gene3D" id="1.10.287.130">
    <property type="match status" value="1"/>
</dbReference>
<dbReference type="SUPFAM" id="SSF47384">
    <property type="entry name" value="Homodimeric domain of signal transducing histidine kinase"/>
    <property type="match status" value="1"/>
</dbReference>
<dbReference type="GO" id="GO:0016020">
    <property type="term" value="C:membrane"/>
    <property type="evidence" value="ECO:0007669"/>
    <property type="project" value="UniProtKB-SubCell"/>
</dbReference>
<comment type="subcellular location">
    <subcellularLocation>
        <location evidence="2">Membrane</location>
    </subcellularLocation>
</comment>
<dbReference type="Pfam" id="PF00512">
    <property type="entry name" value="HisKA"/>
    <property type="match status" value="1"/>
</dbReference>
<keyword evidence="7" id="KW-0902">Two-component regulatory system</keyword>
<keyword evidence="8" id="KW-1133">Transmembrane helix</keyword>
<evidence type="ECO:0000313" key="11">
    <source>
        <dbReference type="EMBL" id="ASN80982.1"/>
    </source>
</evidence>
<evidence type="ECO:0000256" key="7">
    <source>
        <dbReference type="ARBA" id="ARBA00023012"/>
    </source>
</evidence>
<evidence type="ECO:0000313" key="12">
    <source>
        <dbReference type="Proteomes" id="UP000259030"/>
    </source>
</evidence>
<dbReference type="EC" id="2.7.13.3" evidence="3"/>
<dbReference type="GO" id="GO:0000155">
    <property type="term" value="F:phosphorelay sensor kinase activity"/>
    <property type="evidence" value="ECO:0007669"/>
    <property type="project" value="InterPro"/>
</dbReference>
<keyword evidence="4" id="KW-0597">Phosphoprotein</keyword>
<dbReference type="EMBL" id="CP021081">
    <property type="protein sequence ID" value="ASN80982.1"/>
    <property type="molecule type" value="Genomic_DNA"/>
</dbReference>
<dbReference type="Pfam" id="PF00672">
    <property type="entry name" value="HAMP"/>
    <property type="match status" value="1"/>
</dbReference>
<dbReference type="PANTHER" id="PTHR43711:SF1">
    <property type="entry name" value="HISTIDINE KINASE 1"/>
    <property type="match status" value="1"/>
</dbReference>
<proteinExistence type="predicted"/>
<dbReference type="Gene3D" id="3.30.565.10">
    <property type="entry name" value="Histidine kinase-like ATPase, C-terminal domain"/>
    <property type="match status" value="1"/>
</dbReference>
<dbReference type="SMART" id="SM00387">
    <property type="entry name" value="HATPase_c"/>
    <property type="match status" value="1"/>
</dbReference>
<dbReference type="AlphaFoldDB" id="A0A221SWF7"/>
<dbReference type="FunFam" id="3.30.565.10:FF:000006">
    <property type="entry name" value="Sensor histidine kinase WalK"/>
    <property type="match status" value="1"/>
</dbReference>
<sequence>MRFLPRLLLSHLLVIALAVAGLFVAAELFAPNFYRAHVDEMVQTLGPAGAELRGNLEHGMRLTLTRALGASVPLAVLVAIGAALLSSRRVVRGVEALRAGSEALAAGEYHARLQAGGRDELSDLAHNFNVMAERLERVEQGRVELISNVAHELRAPLAALRGYADAITDGVMAPEHAAGAITREVAAMERLVQDLSLVSRVEAGRIELRLQRLDVAGVLAGVQERFSLAFEERGVGLVVPAGPFPAVRADGERLAQVLTNLLGNALRHTPRGGQVSLGVRVDGGALRVEVTDTGPGIAPEHLDRVFERFYRVDAARARADGGSGVGLTIARGLTEAMGGRLSVASQVGRGSTFAFTVPLAG</sequence>
<dbReference type="Pfam" id="PF02518">
    <property type="entry name" value="HATPase_c"/>
    <property type="match status" value="1"/>
</dbReference>
<feature type="transmembrane region" description="Helical" evidence="8">
    <location>
        <begin position="67"/>
        <end position="85"/>
    </location>
</feature>
<evidence type="ECO:0000259" key="9">
    <source>
        <dbReference type="PROSITE" id="PS50109"/>
    </source>
</evidence>
<evidence type="ECO:0000256" key="8">
    <source>
        <dbReference type="SAM" id="Phobius"/>
    </source>
</evidence>
<dbReference type="CDD" id="cd06225">
    <property type="entry name" value="HAMP"/>
    <property type="match status" value="1"/>
</dbReference>
<keyword evidence="6 11" id="KW-0418">Kinase</keyword>
<dbReference type="SMART" id="SM00388">
    <property type="entry name" value="HisKA"/>
    <property type="match status" value="1"/>
</dbReference>
<feature type="domain" description="HAMP" evidence="10">
    <location>
        <begin position="88"/>
        <end position="140"/>
    </location>
</feature>
<protein>
    <recommendedName>
        <fullName evidence="3">histidine kinase</fullName>
        <ecNumber evidence="3">2.7.13.3</ecNumber>
    </recommendedName>
</protein>
<dbReference type="RefSeq" id="WP_027461736.1">
    <property type="nucleotide sequence ID" value="NZ_CP021081.1"/>
</dbReference>
<dbReference type="InterPro" id="IPR003594">
    <property type="entry name" value="HATPase_dom"/>
</dbReference>
<dbReference type="KEGG" id="dfc:DFI_08215"/>
<evidence type="ECO:0000256" key="6">
    <source>
        <dbReference type="ARBA" id="ARBA00022777"/>
    </source>
</evidence>
<dbReference type="PROSITE" id="PS50109">
    <property type="entry name" value="HIS_KIN"/>
    <property type="match status" value="1"/>
</dbReference>
<dbReference type="CDD" id="cd00082">
    <property type="entry name" value="HisKA"/>
    <property type="match status" value="1"/>
</dbReference>
<dbReference type="InterPro" id="IPR004358">
    <property type="entry name" value="Sig_transdc_His_kin-like_C"/>
</dbReference>
<dbReference type="SMART" id="SM00304">
    <property type="entry name" value="HAMP"/>
    <property type="match status" value="1"/>
</dbReference>
<keyword evidence="5" id="KW-0808">Transferase</keyword>
<dbReference type="InterPro" id="IPR050736">
    <property type="entry name" value="Sensor_HK_Regulatory"/>
</dbReference>
<dbReference type="Gene3D" id="6.10.340.10">
    <property type="match status" value="1"/>
</dbReference>
<dbReference type="STRING" id="317577.GCA_000419625_02273"/>
<evidence type="ECO:0000256" key="5">
    <source>
        <dbReference type="ARBA" id="ARBA00022679"/>
    </source>
</evidence>
<dbReference type="InterPro" id="IPR036890">
    <property type="entry name" value="HATPase_C_sf"/>
</dbReference>
<gene>
    <name evidence="11" type="ORF">DFI_08215</name>
</gene>
<comment type="catalytic activity">
    <reaction evidence="1">
        <text>ATP + protein L-histidine = ADP + protein N-phospho-L-histidine.</text>
        <dbReference type="EC" id="2.7.13.3"/>
    </reaction>
</comment>
<dbReference type="CDD" id="cd16922">
    <property type="entry name" value="HATPase_EvgS-ArcB-TorS-like"/>
    <property type="match status" value="1"/>
</dbReference>
<dbReference type="SUPFAM" id="SSF158472">
    <property type="entry name" value="HAMP domain-like"/>
    <property type="match status" value="1"/>
</dbReference>
<name>A0A221SWF7_9DEIO</name>
<dbReference type="SUPFAM" id="SSF55874">
    <property type="entry name" value="ATPase domain of HSP90 chaperone/DNA topoisomerase II/histidine kinase"/>
    <property type="match status" value="1"/>
</dbReference>
<evidence type="ECO:0000256" key="1">
    <source>
        <dbReference type="ARBA" id="ARBA00000085"/>
    </source>
</evidence>
<dbReference type="InterPro" id="IPR003660">
    <property type="entry name" value="HAMP_dom"/>
</dbReference>
<evidence type="ECO:0000256" key="3">
    <source>
        <dbReference type="ARBA" id="ARBA00012438"/>
    </source>
</evidence>
<accession>A0A221SWF7</accession>
<dbReference type="InterPro" id="IPR036097">
    <property type="entry name" value="HisK_dim/P_sf"/>
</dbReference>
<evidence type="ECO:0000259" key="10">
    <source>
        <dbReference type="PROSITE" id="PS50885"/>
    </source>
</evidence>
<organism evidence="11 12">
    <name type="scientific">Deinococcus ficus</name>
    <dbReference type="NCBI Taxonomy" id="317577"/>
    <lineage>
        <taxon>Bacteria</taxon>
        <taxon>Thermotogati</taxon>
        <taxon>Deinococcota</taxon>
        <taxon>Deinococci</taxon>
        <taxon>Deinococcales</taxon>
        <taxon>Deinococcaceae</taxon>
        <taxon>Deinococcus</taxon>
    </lineage>
</organism>
<dbReference type="Proteomes" id="UP000259030">
    <property type="component" value="Chromosome"/>
</dbReference>
<dbReference type="PROSITE" id="PS50885">
    <property type="entry name" value="HAMP"/>
    <property type="match status" value="1"/>
</dbReference>
<dbReference type="PRINTS" id="PR00344">
    <property type="entry name" value="BCTRLSENSOR"/>
</dbReference>
<evidence type="ECO:0000256" key="4">
    <source>
        <dbReference type="ARBA" id="ARBA00022553"/>
    </source>
</evidence>